<name>A0A382ZH12_9ZZZZ</name>
<protein>
    <recommendedName>
        <fullName evidence="1">DUF4422 domain-containing protein</fullName>
    </recommendedName>
</protein>
<gene>
    <name evidence="2" type="ORF">METZ01_LOCUS447434</name>
</gene>
<dbReference type="AlphaFoldDB" id="A0A382ZH12"/>
<feature type="domain" description="DUF4422" evidence="1">
    <location>
        <begin position="5"/>
        <end position="93"/>
    </location>
</feature>
<evidence type="ECO:0000313" key="2">
    <source>
        <dbReference type="EMBL" id="SVD94580.1"/>
    </source>
</evidence>
<organism evidence="2">
    <name type="scientific">marine metagenome</name>
    <dbReference type="NCBI Taxonomy" id="408172"/>
    <lineage>
        <taxon>unclassified sequences</taxon>
        <taxon>metagenomes</taxon>
        <taxon>ecological metagenomes</taxon>
    </lineage>
</organism>
<evidence type="ECO:0000259" key="1">
    <source>
        <dbReference type="Pfam" id="PF14393"/>
    </source>
</evidence>
<proteinExistence type="predicted"/>
<sequence length="102" mass="12499">MKNLKMYCVTNKVVNFLDKTNYDIGWVGLDAPPANYITCNHQDNIFFKEKFYSELTFHYWYWKNKLILNDPNWIGFCQKRRFWIKKESLNKNVDNSNYLDHF</sequence>
<dbReference type="InterPro" id="IPR025536">
    <property type="entry name" value="DUF4422"/>
</dbReference>
<dbReference type="EMBL" id="UINC01183701">
    <property type="protein sequence ID" value="SVD94580.1"/>
    <property type="molecule type" value="Genomic_DNA"/>
</dbReference>
<dbReference type="Pfam" id="PF14393">
    <property type="entry name" value="DUF4422"/>
    <property type="match status" value="1"/>
</dbReference>
<accession>A0A382ZH12</accession>
<reference evidence="2" key="1">
    <citation type="submission" date="2018-05" db="EMBL/GenBank/DDBJ databases">
        <authorList>
            <person name="Lanie J.A."/>
            <person name="Ng W.-L."/>
            <person name="Kazmierczak K.M."/>
            <person name="Andrzejewski T.M."/>
            <person name="Davidsen T.M."/>
            <person name="Wayne K.J."/>
            <person name="Tettelin H."/>
            <person name="Glass J.I."/>
            <person name="Rusch D."/>
            <person name="Podicherti R."/>
            <person name="Tsui H.-C.T."/>
            <person name="Winkler M.E."/>
        </authorList>
    </citation>
    <scope>NUCLEOTIDE SEQUENCE</scope>
</reference>